<dbReference type="Pfam" id="PF17164">
    <property type="entry name" value="DUF5122"/>
    <property type="match status" value="5"/>
</dbReference>
<keyword evidence="4" id="KW-1185">Reference proteome</keyword>
<name>A0A4R6QFP1_9FLAO</name>
<dbReference type="EMBL" id="SNXR01000011">
    <property type="protein sequence ID" value="TDP61117.1"/>
    <property type="molecule type" value="Genomic_DNA"/>
</dbReference>
<accession>A0A4R6QFP1</accession>
<evidence type="ECO:0000256" key="1">
    <source>
        <dbReference type="ARBA" id="ARBA00022729"/>
    </source>
</evidence>
<dbReference type="RefSeq" id="WP_133532062.1">
    <property type="nucleotide sequence ID" value="NZ_SNXR01000011.1"/>
</dbReference>
<reference evidence="3 4" key="1">
    <citation type="submission" date="2019-03" db="EMBL/GenBank/DDBJ databases">
        <title>Genomic Encyclopedia of Archaeal and Bacterial Type Strains, Phase II (KMG-II): from individual species to whole genera.</title>
        <authorList>
            <person name="Goeker M."/>
        </authorList>
    </citation>
    <scope>NUCLEOTIDE SEQUENCE [LARGE SCALE GENOMIC DNA]</scope>
    <source>
        <strain evidence="3 4">DSM 25687</strain>
    </source>
</reference>
<dbReference type="InterPro" id="IPR026444">
    <property type="entry name" value="Secre_tail"/>
</dbReference>
<proteinExistence type="predicted"/>
<dbReference type="AlphaFoldDB" id="A0A4R6QFP1"/>
<protein>
    <submittedName>
        <fullName evidence="3">Putative delta-60 repeat protein/predicted secreted protein (Por secretion system target)</fullName>
    </submittedName>
</protein>
<evidence type="ECO:0000259" key="2">
    <source>
        <dbReference type="Pfam" id="PF18962"/>
    </source>
</evidence>
<dbReference type="Gene3D" id="2.80.10.50">
    <property type="match status" value="5"/>
</dbReference>
<gene>
    <name evidence="3" type="ORF">BC748_0728</name>
</gene>
<evidence type="ECO:0000313" key="4">
    <source>
        <dbReference type="Proteomes" id="UP000295260"/>
    </source>
</evidence>
<dbReference type="Proteomes" id="UP000295260">
    <property type="component" value="Unassembled WGS sequence"/>
</dbReference>
<dbReference type="OrthoDB" id="9805017at2"/>
<keyword evidence="1" id="KW-0732">Signal</keyword>
<feature type="domain" description="Secretion system C-terminal sorting" evidence="2">
    <location>
        <begin position="813"/>
        <end position="880"/>
    </location>
</feature>
<dbReference type="SUPFAM" id="SSF63829">
    <property type="entry name" value="Calcium-dependent phosphotriesterase"/>
    <property type="match status" value="2"/>
</dbReference>
<dbReference type="Pfam" id="PF18962">
    <property type="entry name" value="Por_Secre_tail"/>
    <property type="match status" value="1"/>
</dbReference>
<dbReference type="InterPro" id="IPR013431">
    <property type="entry name" value="Delta_60_rpt"/>
</dbReference>
<evidence type="ECO:0000313" key="3">
    <source>
        <dbReference type="EMBL" id="TDP61117.1"/>
    </source>
</evidence>
<dbReference type="NCBIfam" id="TIGR04183">
    <property type="entry name" value="Por_Secre_tail"/>
    <property type="match status" value="1"/>
</dbReference>
<comment type="caution">
    <text evidence="3">The sequence shown here is derived from an EMBL/GenBank/DDBJ whole genome shotgun (WGS) entry which is preliminary data.</text>
</comment>
<dbReference type="NCBIfam" id="TIGR02608">
    <property type="entry name" value="delta_60_rpt"/>
    <property type="match status" value="4"/>
</dbReference>
<organism evidence="3 4">
    <name type="scientific">Flavobacterium dankookense</name>
    <dbReference type="NCBI Taxonomy" id="706186"/>
    <lineage>
        <taxon>Bacteria</taxon>
        <taxon>Pseudomonadati</taxon>
        <taxon>Bacteroidota</taxon>
        <taxon>Flavobacteriia</taxon>
        <taxon>Flavobacteriales</taxon>
        <taxon>Flavobacteriaceae</taxon>
        <taxon>Flavobacterium</taxon>
    </lineage>
</organism>
<sequence>MTKKFTLFFLFYGLLFYSQNIDNSFNFNNSGPYNENIGGYGIVLDNGNIITYDGYCNLLNSNGGLINNAETFIEPIQFNTLINGSNNKLVAYNWENLGLQVYNIDGSEDTNFITPIFTSALSPSLSCVKMDPDGKIVVSGYFDTVNGIPRKNMVRLNPNGSVDTSFINIDDELNFSGSVNSFIRQSDGKYIIGGKFRNGFSGNYHNISLTRLNNDGSIDESFYDFTDIFYGFGSDDTIIKKILIQPDGKILIIGPNFKSGSSILSNAISRLNSNGTRDTTFNSLGIGFYGDDALVLPDGKIIISYGINNLKKLNTNGSVDNSFNYQNTEYYHQTYTGLQLSDNKILINCPYLSIQGITREKIHRINSSGSLDYTFNPQQSTNKPIQNMAVLNDGSILIESNNLTSYNDISCKSLIKLNSEGNLNPNFNLDSQVQSFTNDIFHFKEFSNNKILVTAGYNSGSPTNGSIYINSNEKKYLRLNDDGSIDNSFNPTINVDLRCSEILNNDKILYLNYSNNKLFRLNYDGTNDLTFTPYTFYSNSSFKKFKDGSIYIYGNTVSNFSKIRKINYDGTINLSYNSYNLTDHYVKSFQKQNDKLIVNYYDGYVSSQIKRLNPDGSLDTSFNSFTTGCEKIIINSENKILIIYSNLIKKYSENGDFEDIINLNFEISKVCQQFCDKLLIQGESRIDLNSYSNNFDNLTRYDISSNAAFVNTPTGSPIQNFLDGDTLQNLNVSGENIAWYENQIACELNINTNETSSLNTETPLSLDTVLINNTIYYASQTVNNIESTYRLPVKAVASLNITIPEIPIFKVLNPIKDFLEISGNENIKKVEIYNMIGHNLKNFILENEPKEVEIDIKDLIPNIYILKILSSNNIVTKKIIKQ</sequence>